<proteinExistence type="predicted"/>
<accession>A0A066U144</accession>
<name>A0A066U144_9PSEU</name>
<evidence type="ECO:0000313" key="2">
    <source>
        <dbReference type="EMBL" id="KDN17958.1"/>
    </source>
</evidence>
<dbReference type="InterPro" id="IPR025164">
    <property type="entry name" value="Toastrack_DUF4097"/>
</dbReference>
<organism evidence="2 3">
    <name type="scientific">Amycolatopsis rifamycinica</name>
    <dbReference type="NCBI Taxonomy" id="287986"/>
    <lineage>
        <taxon>Bacteria</taxon>
        <taxon>Bacillati</taxon>
        <taxon>Actinomycetota</taxon>
        <taxon>Actinomycetes</taxon>
        <taxon>Pseudonocardiales</taxon>
        <taxon>Pseudonocardiaceae</taxon>
        <taxon>Amycolatopsis</taxon>
    </lineage>
</organism>
<protein>
    <recommendedName>
        <fullName evidence="1">DUF4097 domain-containing protein</fullName>
    </recommendedName>
</protein>
<reference evidence="2 3" key="1">
    <citation type="submission" date="2014-05" db="EMBL/GenBank/DDBJ databases">
        <title>Draft genome sequence of Amycolatopsis rifamycinica DSM 46095.</title>
        <authorList>
            <person name="Lal R."/>
            <person name="Saxena A."/>
            <person name="Kumari R."/>
            <person name="Mukherjee U."/>
            <person name="Singh P."/>
            <person name="Sangwan N."/>
            <person name="Mahato N.K."/>
        </authorList>
    </citation>
    <scope>NUCLEOTIDE SEQUENCE [LARGE SCALE GENOMIC DNA]</scope>
    <source>
        <strain evidence="2 3">DSM 46095</strain>
    </source>
</reference>
<dbReference type="OrthoDB" id="3252095at2"/>
<dbReference type="Pfam" id="PF13349">
    <property type="entry name" value="DUF4097"/>
    <property type="match status" value="1"/>
</dbReference>
<gene>
    <name evidence="2" type="ORF">DV20_33135</name>
</gene>
<dbReference type="RefSeq" id="WP_043786944.1">
    <property type="nucleotide sequence ID" value="NZ_JMQI01000067.1"/>
</dbReference>
<dbReference type="eggNOG" id="COG3595">
    <property type="taxonomic scope" value="Bacteria"/>
</dbReference>
<keyword evidence="3" id="KW-1185">Reference proteome</keyword>
<dbReference type="EMBL" id="JMQI01000067">
    <property type="protein sequence ID" value="KDN17958.1"/>
    <property type="molecule type" value="Genomic_DNA"/>
</dbReference>
<dbReference type="STRING" id="287986.DV20_33135"/>
<evidence type="ECO:0000259" key="1">
    <source>
        <dbReference type="Pfam" id="PF13349"/>
    </source>
</evidence>
<feature type="domain" description="DUF4097" evidence="1">
    <location>
        <begin position="13"/>
        <end position="211"/>
    </location>
</feature>
<sequence>MPVFPTPEPITATIDVSVADVRIVAGDSAETTVEVTPADPGEDEDVKAVAKTRVEFAGGELVVKGPKYVTKLWGRAGALHVTVELPAGSQIAGTAAMGDFRVTGRVGPSRFKTSVGDIHLGEAARLEANTATGNVTVERATGHAEVGTGSGELRIREIDGTAVLKNSNGETRVGEVTGDLRVNVANGDILVDLAHAGVHAKTAAGDIRLGEVVRDRVVLETAVGEIEVGIREGSAAWLELNSLVGSVRNTLTPSDGPGGTTETVEVKAHSYTGDIVIHRA</sequence>
<evidence type="ECO:0000313" key="3">
    <source>
        <dbReference type="Proteomes" id="UP000027345"/>
    </source>
</evidence>
<comment type="caution">
    <text evidence="2">The sequence shown here is derived from an EMBL/GenBank/DDBJ whole genome shotgun (WGS) entry which is preliminary data.</text>
</comment>
<dbReference type="Proteomes" id="UP000027345">
    <property type="component" value="Unassembled WGS sequence"/>
</dbReference>
<dbReference type="AlphaFoldDB" id="A0A066U144"/>